<dbReference type="InterPro" id="IPR011008">
    <property type="entry name" value="Dimeric_a/b-barrel"/>
</dbReference>
<evidence type="ECO:0000259" key="2">
    <source>
        <dbReference type="Pfam" id="PF03795"/>
    </source>
</evidence>
<dbReference type="RefSeq" id="WP_078980919.1">
    <property type="nucleotide sequence ID" value="NZ_MWQN01000003.1"/>
</dbReference>
<protein>
    <recommendedName>
        <fullName evidence="2">YCII-related domain-containing protein</fullName>
    </recommendedName>
</protein>
<dbReference type="Pfam" id="PF03795">
    <property type="entry name" value="YCII"/>
    <property type="match status" value="1"/>
</dbReference>
<evidence type="ECO:0000256" key="1">
    <source>
        <dbReference type="ARBA" id="ARBA00007689"/>
    </source>
</evidence>
<organism evidence="3 4">
    <name type="scientific">Embleya scabrispora</name>
    <dbReference type="NCBI Taxonomy" id="159449"/>
    <lineage>
        <taxon>Bacteria</taxon>
        <taxon>Bacillati</taxon>
        <taxon>Actinomycetota</taxon>
        <taxon>Actinomycetes</taxon>
        <taxon>Kitasatosporales</taxon>
        <taxon>Streptomycetaceae</taxon>
        <taxon>Embleya</taxon>
    </lineage>
</organism>
<evidence type="ECO:0000313" key="4">
    <source>
        <dbReference type="Proteomes" id="UP000190037"/>
    </source>
</evidence>
<feature type="domain" description="YCII-related" evidence="2">
    <location>
        <begin position="3"/>
        <end position="69"/>
    </location>
</feature>
<dbReference type="Gene3D" id="3.30.70.1060">
    <property type="entry name" value="Dimeric alpha+beta barrel"/>
    <property type="match status" value="1"/>
</dbReference>
<dbReference type="SUPFAM" id="SSF54909">
    <property type="entry name" value="Dimeric alpha+beta barrel"/>
    <property type="match status" value="1"/>
</dbReference>
<dbReference type="InterPro" id="IPR005545">
    <property type="entry name" value="YCII"/>
</dbReference>
<proteinExistence type="inferred from homology"/>
<dbReference type="AlphaFoldDB" id="A0A1T3NLQ7"/>
<reference evidence="3 4" key="1">
    <citation type="submission" date="2017-03" db="EMBL/GenBank/DDBJ databases">
        <title>Draft genome sequence of Streptomyces scabrisporus NF3, endophyte isolated from Amphipterygium adstringens.</title>
        <authorList>
            <person name="Vazquez M."/>
            <person name="Ceapa C.D."/>
            <person name="Rodriguez Luna D."/>
            <person name="Sanchez Esquivel S."/>
        </authorList>
    </citation>
    <scope>NUCLEOTIDE SEQUENCE [LARGE SCALE GENOMIC DNA]</scope>
    <source>
        <strain evidence="3 4">NF3</strain>
    </source>
</reference>
<dbReference type="EMBL" id="MWQN01000003">
    <property type="protein sequence ID" value="OPC77823.1"/>
    <property type="molecule type" value="Genomic_DNA"/>
</dbReference>
<sequence>MQEQSDWAAHASFMDELVASGVVLLGGPLADEHRVVLVVEAESPDSVRTVLARDPWSETHLRVDSVEPWTIRLDGRARR</sequence>
<accession>A0A1T3NLQ7</accession>
<comment type="caution">
    <text evidence="3">The sequence shown here is derived from an EMBL/GenBank/DDBJ whole genome shotgun (WGS) entry which is preliminary data.</text>
</comment>
<keyword evidence="4" id="KW-1185">Reference proteome</keyword>
<evidence type="ECO:0000313" key="3">
    <source>
        <dbReference type="EMBL" id="OPC77823.1"/>
    </source>
</evidence>
<dbReference type="Proteomes" id="UP000190037">
    <property type="component" value="Unassembled WGS sequence"/>
</dbReference>
<name>A0A1T3NLQ7_9ACTN</name>
<gene>
    <name evidence="3" type="ORF">B4N89_36745</name>
</gene>
<comment type="similarity">
    <text evidence="1">Belongs to the YciI family.</text>
</comment>